<dbReference type="PANTHER" id="PTHR33993:SF14">
    <property type="entry name" value="GB|AAF24581.1"/>
    <property type="match status" value="1"/>
</dbReference>
<dbReference type="Gene3D" id="3.10.180.10">
    <property type="entry name" value="2,3-Dihydroxybiphenyl 1,2-Dioxygenase, domain 1"/>
    <property type="match status" value="1"/>
</dbReference>
<dbReference type="EMBL" id="BAAAGS010000030">
    <property type="protein sequence ID" value="GAA0539290.1"/>
    <property type="molecule type" value="Genomic_DNA"/>
</dbReference>
<keyword evidence="2" id="KW-1185">Reference proteome</keyword>
<dbReference type="InterPro" id="IPR052164">
    <property type="entry name" value="Anthracycline_SecMetBiosynth"/>
</dbReference>
<dbReference type="SUPFAM" id="SSF54593">
    <property type="entry name" value="Glyoxalase/Bleomycin resistance protein/Dihydroxybiphenyl dioxygenase"/>
    <property type="match status" value="1"/>
</dbReference>
<evidence type="ECO:0000313" key="1">
    <source>
        <dbReference type="EMBL" id="GAA0539290.1"/>
    </source>
</evidence>
<proteinExistence type="predicted"/>
<dbReference type="RefSeq" id="WP_009945802.1">
    <property type="nucleotide sequence ID" value="NZ_BAAAGS010000030.1"/>
</dbReference>
<organism evidence="1 2">
    <name type="scientific">Saccharopolyspora erythraea</name>
    <name type="common">Streptomyces erythraeus</name>
    <dbReference type="NCBI Taxonomy" id="1836"/>
    <lineage>
        <taxon>Bacteria</taxon>
        <taxon>Bacillati</taxon>
        <taxon>Actinomycetota</taxon>
        <taxon>Actinomycetes</taxon>
        <taxon>Pseudonocardiales</taxon>
        <taxon>Pseudonocardiaceae</taxon>
        <taxon>Saccharopolyspora</taxon>
    </lineage>
</organism>
<evidence type="ECO:0000313" key="2">
    <source>
        <dbReference type="Proteomes" id="UP001500729"/>
    </source>
</evidence>
<name>A0ABP3NAH8_SACER</name>
<sequence>MRLNPAARGLRRAELITADPLASMTFHEALLGWVPMQTETGFDCWIGNRRCASVRGRKAGEATEVRVVFAGGRHDGSLTGPDDASAGMTRGRAQHGPWAPGPRLGEPCWVELFAAEAERADGFWTETLNWTVSDAVYAVGGRAVAGRTGHQVDGRWGWLCYFAVDDIDVAGNRVLELGGTVVDWARHPLLGDTVVFRDPVGVVSALAGAGERWGGQHSGEESSPSTR</sequence>
<accession>A0ABP3NAH8</accession>
<protein>
    <recommendedName>
        <fullName evidence="3">Glyoxalase-like domain-containing protein</fullName>
    </recommendedName>
</protein>
<gene>
    <name evidence="1" type="ORF">GCM10009533_43040</name>
</gene>
<dbReference type="PANTHER" id="PTHR33993">
    <property type="entry name" value="GLYOXALASE-RELATED"/>
    <property type="match status" value="1"/>
</dbReference>
<reference evidence="2" key="1">
    <citation type="journal article" date="2019" name="Int. J. Syst. Evol. Microbiol.">
        <title>The Global Catalogue of Microorganisms (GCM) 10K type strain sequencing project: providing services to taxonomists for standard genome sequencing and annotation.</title>
        <authorList>
            <consortium name="The Broad Institute Genomics Platform"/>
            <consortium name="The Broad Institute Genome Sequencing Center for Infectious Disease"/>
            <person name="Wu L."/>
            <person name="Ma J."/>
        </authorList>
    </citation>
    <scope>NUCLEOTIDE SEQUENCE [LARGE SCALE GENOMIC DNA]</scope>
    <source>
        <strain evidence="2">JCM 10303</strain>
    </source>
</reference>
<evidence type="ECO:0008006" key="3">
    <source>
        <dbReference type="Google" id="ProtNLM"/>
    </source>
</evidence>
<comment type="caution">
    <text evidence="1">The sequence shown here is derived from an EMBL/GenBank/DDBJ whole genome shotgun (WGS) entry which is preliminary data.</text>
</comment>
<dbReference type="Proteomes" id="UP001500729">
    <property type="component" value="Unassembled WGS sequence"/>
</dbReference>
<dbReference type="InterPro" id="IPR029068">
    <property type="entry name" value="Glyas_Bleomycin-R_OHBP_Dase"/>
</dbReference>